<reference evidence="7" key="1">
    <citation type="submission" date="2023-03" db="EMBL/GenBank/DDBJ databases">
        <title>Mating type loci evolution in Malassezia.</title>
        <authorList>
            <person name="Coelho M.A."/>
        </authorList>
    </citation>
    <scope>NUCLEOTIDE SEQUENCE</scope>
    <source>
        <strain evidence="7">CBS 11721</strain>
    </source>
</reference>
<dbReference type="PRINTS" id="PR00094">
    <property type="entry name" value="ADENYLTKNASE"/>
</dbReference>
<dbReference type="Pfam" id="PF00406">
    <property type="entry name" value="ADK"/>
    <property type="match status" value="1"/>
</dbReference>
<feature type="domain" description="Adenylate kinase active site lid" evidence="6">
    <location>
        <begin position="124"/>
        <end position="159"/>
    </location>
</feature>
<organism evidence="7 8">
    <name type="scientific">Malassezia cuniculi</name>
    <dbReference type="NCBI Taxonomy" id="948313"/>
    <lineage>
        <taxon>Eukaryota</taxon>
        <taxon>Fungi</taxon>
        <taxon>Dikarya</taxon>
        <taxon>Basidiomycota</taxon>
        <taxon>Ustilaginomycotina</taxon>
        <taxon>Malasseziomycetes</taxon>
        <taxon>Malasseziales</taxon>
        <taxon>Malasseziaceae</taxon>
        <taxon>Malassezia</taxon>
    </lineage>
</organism>
<dbReference type="GO" id="GO:0005524">
    <property type="term" value="F:ATP binding"/>
    <property type="evidence" value="ECO:0007669"/>
    <property type="project" value="InterPro"/>
</dbReference>
<evidence type="ECO:0000259" key="6">
    <source>
        <dbReference type="Pfam" id="PF05191"/>
    </source>
</evidence>
<dbReference type="Gene3D" id="3.40.50.300">
    <property type="entry name" value="P-loop containing nucleotide triphosphate hydrolases"/>
    <property type="match status" value="1"/>
</dbReference>
<evidence type="ECO:0000256" key="2">
    <source>
        <dbReference type="ARBA" id="ARBA00022741"/>
    </source>
</evidence>
<evidence type="ECO:0000313" key="7">
    <source>
        <dbReference type="EMBL" id="WFD34355.1"/>
    </source>
</evidence>
<protein>
    <recommendedName>
        <fullName evidence="6">Adenylate kinase active site lid domain-containing protein</fullName>
    </recommendedName>
</protein>
<accession>A0AAF0ESE6</accession>
<proteinExistence type="inferred from homology"/>
<name>A0AAF0ESE6_9BASI</name>
<dbReference type="GO" id="GO:0004017">
    <property type="term" value="F:AMP kinase activity"/>
    <property type="evidence" value="ECO:0007669"/>
    <property type="project" value="InterPro"/>
</dbReference>
<keyword evidence="2" id="KW-0547">Nucleotide-binding</keyword>
<feature type="compositionally biased region" description="Basic and acidic residues" evidence="5">
    <location>
        <begin position="153"/>
        <end position="162"/>
    </location>
</feature>
<gene>
    <name evidence="7" type="ORF">MCUN1_001194</name>
</gene>
<dbReference type="Pfam" id="PF05191">
    <property type="entry name" value="ADK_lid"/>
    <property type="match status" value="1"/>
</dbReference>
<evidence type="ECO:0000313" key="8">
    <source>
        <dbReference type="Proteomes" id="UP001219933"/>
    </source>
</evidence>
<dbReference type="EMBL" id="CP119878">
    <property type="protein sequence ID" value="WFD34355.1"/>
    <property type="molecule type" value="Genomic_DNA"/>
</dbReference>
<evidence type="ECO:0000256" key="4">
    <source>
        <dbReference type="RuleBase" id="RU003330"/>
    </source>
</evidence>
<evidence type="ECO:0000256" key="3">
    <source>
        <dbReference type="ARBA" id="ARBA00022777"/>
    </source>
</evidence>
<evidence type="ECO:0000256" key="1">
    <source>
        <dbReference type="ARBA" id="ARBA00022679"/>
    </source>
</evidence>
<dbReference type="HAMAP" id="MF_00235">
    <property type="entry name" value="Adenylate_kinase_Adk"/>
    <property type="match status" value="1"/>
</dbReference>
<dbReference type="Proteomes" id="UP001219933">
    <property type="component" value="Chromosome 2"/>
</dbReference>
<dbReference type="InterPro" id="IPR006259">
    <property type="entry name" value="Adenyl_kin_sub"/>
</dbReference>
<dbReference type="InterPro" id="IPR000850">
    <property type="entry name" value="Adenylat/UMP-CMP_kin"/>
</dbReference>
<dbReference type="PROSITE" id="PS00113">
    <property type="entry name" value="ADENYLATE_KINASE"/>
    <property type="match status" value="1"/>
</dbReference>
<sequence length="225" mass="25391">MLILGCPGSGKGTLSARVEKHFGIPIINAGDVLRWHIAHETDIGRQARDVIHNGQLMPDSIMMQLIGEKAISMGDHDWLLDGFPRTAGQADMLLQALHEQHTPLTLVVNLRVPESIILQRILERWTHIPSGRVYNLSYNPPQRPGLDDVTGEPLEKRDDDNPDTFKLRIDSFHAKTEPMIERLRSERCVYDPSRPLLVDLAGETSNAIWPKLRAAIEERCPHLVK</sequence>
<dbReference type="InterPro" id="IPR033690">
    <property type="entry name" value="Adenylat_kinase_CS"/>
</dbReference>
<feature type="region of interest" description="Disordered" evidence="5">
    <location>
        <begin position="139"/>
        <end position="162"/>
    </location>
</feature>
<dbReference type="InterPro" id="IPR027417">
    <property type="entry name" value="P-loop_NTPase"/>
</dbReference>
<keyword evidence="3 4" id="KW-0418">Kinase</keyword>
<comment type="similarity">
    <text evidence="4">Belongs to the adenylate kinase family.</text>
</comment>
<dbReference type="PANTHER" id="PTHR23359">
    <property type="entry name" value="NUCLEOTIDE KINASE"/>
    <property type="match status" value="1"/>
</dbReference>
<keyword evidence="8" id="KW-1185">Reference proteome</keyword>
<dbReference type="CDD" id="cd01428">
    <property type="entry name" value="ADK"/>
    <property type="match status" value="1"/>
</dbReference>
<dbReference type="AlphaFoldDB" id="A0AAF0ESE6"/>
<dbReference type="SUPFAM" id="SSF52540">
    <property type="entry name" value="P-loop containing nucleoside triphosphate hydrolases"/>
    <property type="match status" value="1"/>
</dbReference>
<evidence type="ECO:0000256" key="5">
    <source>
        <dbReference type="SAM" id="MobiDB-lite"/>
    </source>
</evidence>
<dbReference type="NCBIfam" id="TIGR01351">
    <property type="entry name" value="adk"/>
    <property type="match status" value="1"/>
</dbReference>
<dbReference type="InterPro" id="IPR007862">
    <property type="entry name" value="Adenylate_kinase_lid-dom"/>
</dbReference>
<keyword evidence="1 4" id="KW-0808">Transferase</keyword>